<gene>
    <name evidence="4" type="ORF">RSOLAG1IB_12271</name>
</gene>
<dbReference type="Pfam" id="PF10551">
    <property type="entry name" value="MULE"/>
    <property type="match status" value="1"/>
</dbReference>
<protein>
    <recommendedName>
        <fullName evidence="3">SWIM-type domain-containing protein</fullName>
    </recommendedName>
</protein>
<evidence type="ECO:0000313" key="4">
    <source>
        <dbReference type="EMBL" id="CEL59199.1"/>
    </source>
</evidence>
<dbReference type="InterPro" id="IPR007527">
    <property type="entry name" value="Znf_SWIM"/>
</dbReference>
<evidence type="ECO:0000256" key="2">
    <source>
        <dbReference type="SAM" id="MobiDB-lite"/>
    </source>
</evidence>
<dbReference type="InterPro" id="IPR018289">
    <property type="entry name" value="MULE_transposase_dom"/>
</dbReference>
<feature type="compositionally biased region" description="Polar residues" evidence="2">
    <location>
        <begin position="703"/>
        <end position="725"/>
    </location>
</feature>
<dbReference type="AlphaFoldDB" id="A0A0B7FQL4"/>
<keyword evidence="1" id="KW-0862">Zinc</keyword>
<sequence>MVAAQEYRGQTESLGKYRYLLRPYDTGNLYIQYFRAHGINLKEKPHLNIDNWVTSGSETHNPIIARTIFHYTPRTHKNNRLEVCISTDEMKEAAWRYGHRQQILVDGTFGVCDRRLLLFVVMGIDERNHGVPLAFLLFSAPAGNKATQGGYDTQILIKVLSRWKDTLTLYRQKEFTPAVAITDTDFKERGALLGVFPGIKLVICRFHLRQSWANHRTKSMRGDVPGQKAIRESLVTLERQLVESTSFDAAQNLIDNEVSTLNQIASNGMYASAAGKGLTHVQYLKTYWMTQALWESWSDHARVSAAALIGIAINRVVMTNNHLESFNGLLKQKLLKGYARGGRRIRVDILVFMLATKVAQSIFQRRKLEEEERNMLRKALEGVPGVVSLLGNNANRAIEAPVAYLSPDKTRDNEAQLLLQQNRLSHPTIHGGGIQLTCWSTQSVDAQGAPIGYNIWLGFNGIALCICPDFQRRGGACKHMRAALLQVQAIKLWARQYQIDNPIVYAPEIELPVSKNAAIRMIAAQYRSDGRIAAHREAASVRSNAGEPAGDMFAQATRHVNEALQGDFLGSLNDVEGEECESDSTADDIDTEEETELSGDDLALWPNDDEVRLNNTFNWPALTSPFWVLQFPSNSAQGFAEQVTARTTYDIKRHLKLLPDIHAGLDHITRRALGSSLHRSTYEQYANELEATAARIRGLLSHSASVPASQPRTQTPAPTQHSTRATLLPPSPERRQYRKNSRSFH</sequence>
<feature type="region of interest" description="Disordered" evidence="2">
    <location>
        <begin position="703"/>
        <end position="745"/>
    </location>
</feature>
<keyword evidence="1" id="KW-0479">Metal-binding</keyword>
<feature type="domain" description="SWIM-type" evidence="3">
    <location>
        <begin position="453"/>
        <end position="488"/>
    </location>
</feature>
<reference evidence="4 5" key="1">
    <citation type="submission" date="2014-11" db="EMBL/GenBank/DDBJ databases">
        <authorList>
            <person name="Wibberg Daniel"/>
        </authorList>
    </citation>
    <scope>NUCLEOTIDE SEQUENCE [LARGE SCALE GENOMIC DNA]</scope>
    <source>
        <strain evidence="4">Rhizoctonia solani AG1-IB 7/3/14</strain>
    </source>
</reference>
<accession>A0A0B7FQL4</accession>
<dbReference type="EMBL" id="LN679497">
    <property type="protein sequence ID" value="CEL59199.1"/>
    <property type="molecule type" value="Genomic_DNA"/>
</dbReference>
<evidence type="ECO:0000259" key="3">
    <source>
        <dbReference type="PROSITE" id="PS50966"/>
    </source>
</evidence>
<dbReference type="GO" id="GO:0008270">
    <property type="term" value="F:zinc ion binding"/>
    <property type="evidence" value="ECO:0007669"/>
    <property type="project" value="UniProtKB-KW"/>
</dbReference>
<organism evidence="4 5">
    <name type="scientific">Thanatephorus cucumeris (strain AG1-IB / isolate 7/3/14)</name>
    <name type="common">Lettuce bottom rot fungus</name>
    <name type="synonym">Rhizoctonia solani</name>
    <dbReference type="NCBI Taxonomy" id="1108050"/>
    <lineage>
        <taxon>Eukaryota</taxon>
        <taxon>Fungi</taxon>
        <taxon>Dikarya</taxon>
        <taxon>Basidiomycota</taxon>
        <taxon>Agaricomycotina</taxon>
        <taxon>Agaricomycetes</taxon>
        <taxon>Cantharellales</taxon>
        <taxon>Ceratobasidiaceae</taxon>
        <taxon>Rhizoctonia</taxon>
        <taxon>Rhizoctonia solani AG-1</taxon>
    </lineage>
</organism>
<feature type="compositionally biased region" description="Basic residues" evidence="2">
    <location>
        <begin position="736"/>
        <end position="745"/>
    </location>
</feature>
<name>A0A0B7FQL4_THACB</name>
<dbReference type="OrthoDB" id="2422225at2759"/>
<dbReference type="STRING" id="1108050.A0A0B7FQL4"/>
<keyword evidence="1" id="KW-0863">Zinc-finger</keyword>
<dbReference type="Pfam" id="PF04434">
    <property type="entry name" value="SWIM"/>
    <property type="match status" value="1"/>
</dbReference>
<proteinExistence type="predicted"/>
<evidence type="ECO:0000256" key="1">
    <source>
        <dbReference type="PROSITE-ProRule" id="PRU00325"/>
    </source>
</evidence>
<dbReference type="PROSITE" id="PS50966">
    <property type="entry name" value="ZF_SWIM"/>
    <property type="match status" value="1"/>
</dbReference>
<dbReference type="Proteomes" id="UP000059188">
    <property type="component" value="Unassembled WGS sequence"/>
</dbReference>
<keyword evidence="5" id="KW-1185">Reference proteome</keyword>
<feature type="region of interest" description="Disordered" evidence="2">
    <location>
        <begin position="576"/>
        <end position="596"/>
    </location>
</feature>
<evidence type="ECO:0000313" key="5">
    <source>
        <dbReference type="Proteomes" id="UP000059188"/>
    </source>
</evidence>